<dbReference type="AlphaFoldDB" id="A0A3Q7ERT2"/>
<sequence>MYNRLGACCQLILLLVTANIAGFSMSRPKTLESVARNPMSICTKKCAVFIRIDFGKINEFSSPPII</sequence>
<evidence type="ECO:0000313" key="3">
    <source>
        <dbReference type="Proteomes" id="UP000004994"/>
    </source>
</evidence>
<protein>
    <recommendedName>
        <fullName evidence="4">Secreted protein</fullName>
    </recommendedName>
</protein>
<dbReference type="Proteomes" id="UP000004994">
    <property type="component" value="Chromosome 1"/>
</dbReference>
<dbReference type="EnsemblPlants" id="Solyc01g106585.1.1">
    <property type="protein sequence ID" value="Solyc01g106585.1.1"/>
    <property type="gene ID" value="Solyc01g106585.1"/>
</dbReference>
<organism evidence="2">
    <name type="scientific">Solanum lycopersicum</name>
    <name type="common">Tomato</name>
    <name type="synonym">Lycopersicon esculentum</name>
    <dbReference type="NCBI Taxonomy" id="4081"/>
    <lineage>
        <taxon>Eukaryota</taxon>
        <taxon>Viridiplantae</taxon>
        <taxon>Streptophyta</taxon>
        <taxon>Embryophyta</taxon>
        <taxon>Tracheophyta</taxon>
        <taxon>Spermatophyta</taxon>
        <taxon>Magnoliopsida</taxon>
        <taxon>eudicotyledons</taxon>
        <taxon>Gunneridae</taxon>
        <taxon>Pentapetalae</taxon>
        <taxon>asterids</taxon>
        <taxon>lamiids</taxon>
        <taxon>Solanales</taxon>
        <taxon>Solanaceae</taxon>
        <taxon>Solanoideae</taxon>
        <taxon>Solaneae</taxon>
        <taxon>Solanum</taxon>
        <taxon>Solanum subgen. Lycopersicon</taxon>
    </lineage>
</organism>
<keyword evidence="3" id="KW-1185">Reference proteome</keyword>
<evidence type="ECO:0000313" key="2">
    <source>
        <dbReference type="EnsemblPlants" id="Solyc01g106585.1.1"/>
    </source>
</evidence>
<feature type="signal peptide" evidence="1">
    <location>
        <begin position="1"/>
        <end position="26"/>
    </location>
</feature>
<evidence type="ECO:0008006" key="4">
    <source>
        <dbReference type="Google" id="ProtNLM"/>
    </source>
</evidence>
<reference evidence="2" key="2">
    <citation type="submission" date="2019-01" db="UniProtKB">
        <authorList>
            <consortium name="EnsemblPlants"/>
        </authorList>
    </citation>
    <scope>IDENTIFICATION</scope>
    <source>
        <strain evidence="2">cv. Heinz 1706</strain>
    </source>
</reference>
<accession>A0A3Q7ERT2</accession>
<reference evidence="2" key="1">
    <citation type="journal article" date="2012" name="Nature">
        <title>The tomato genome sequence provides insights into fleshy fruit evolution.</title>
        <authorList>
            <consortium name="Tomato Genome Consortium"/>
        </authorList>
    </citation>
    <scope>NUCLEOTIDE SEQUENCE [LARGE SCALE GENOMIC DNA]</scope>
    <source>
        <strain evidence="2">cv. Heinz 1706</strain>
    </source>
</reference>
<feature type="chain" id="PRO_5018661725" description="Secreted protein" evidence="1">
    <location>
        <begin position="27"/>
        <end position="66"/>
    </location>
</feature>
<dbReference type="InParanoid" id="A0A3Q7ERT2"/>
<evidence type="ECO:0000256" key="1">
    <source>
        <dbReference type="SAM" id="SignalP"/>
    </source>
</evidence>
<dbReference type="Gramene" id="Solyc01g106585.1.1">
    <property type="protein sequence ID" value="Solyc01g106585.1.1"/>
    <property type="gene ID" value="Solyc01g106585.1"/>
</dbReference>
<name>A0A3Q7ERT2_SOLLC</name>
<keyword evidence="1" id="KW-0732">Signal</keyword>
<proteinExistence type="predicted"/>